<sequence length="162" mass="18289">MDTPSLIIGSVLLLLFVGPILYAIWMQNHKERKQLRKLNEIGSGQNLKFDYTEISNSLLLGLDAQTKKLVVIEPGNNMQFNIIDLNKIGNSKILKKAVPNPDRSKGRERIIQISLELLENHGKNKATEILFYDEDGNDGADMSTRLFVAEKWDKLIHTSLSA</sequence>
<dbReference type="EMBL" id="JAVRHK010000001">
    <property type="protein sequence ID" value="MDT0675308.1"/>
    <property type="molecule type" value="Genomic_DNA"/>
</dbReference>
<name>A0ABU3D197_9FLAO</name>
<feature type="transmembrane region" description="Helical" evidence="1">
    <location>
        <begin position="6"/>
        <end position="25"/>
    </location>
</feature>
<reference evidence="2 3" key="1">
    <citation type="submission" date="2023-09" db="EMBL/GenBank/DDBJ databases">
        <authorList>
            <person name="Rey-Velasco X."/>
        </authorList>
    </citation>
    <scope>NUCLEOTIDE SEQUENCE [LARGE SCALE GENOMIC DNA]</scope>
    <source>
        <strain evidence="2 3">F117</strain>
    </source>
</reference>
<comment type="caution">
    <text evidence="2">The sequence shown here is derived from an EMBL/GenBank/DDBJ whole genome shotgun (WGS) entry which is preliminary data.</text>
</comment>
<gene>
    <name evidence="2" type="ORF">RM539_01760</name>
</gene>
<keyword evidence="1" id="KW-0812">Transmembrane</keyword>
<evidence type="ECO:0000313" key="2">
    <source>
        <dbReference type="EMBL" id="MDT0675308.1"/>
    </source>
</evidence>
<keyword evidence="3" id="KW-1185">Reference proteome</keyword>
<keyword evidence="1" id="KW-0472">Membrane</keyword>
<accession>A0ABU3D197</accession>
<evidence type="ECO:0000313" key="3">
    <source>
        <dbReference type="Proteomes" id="UP001262582"/>
    </source>
</evidence>
<evidence type="ECO:0000256" key="1">
    <source>
        <dbReference type="SAM" id="Phobius"/>
    </source>
</evidence>
<dbReference type="Proteomes" id="UP001262582">
    <property type="component" value="Unassembled WGS sequence"/>
</dbReference>
<organism evidence="2 3">
    <name type="scientific">Autumnicola musiva</name>
    <dbReference type="NCBI Taxonomy" id="3075589"/>
    <lineage>
        <taxon>Bacteria</taxon>
        <taxon>Pseudomonadati</taxon>
        <taxon>Bacteroidota</taxon>
        <taxon>Flavobacteriia</taxon>
        <taxon>Flavobacteriales</taxon>
        <taxon>Flavobacteriaceae</taxon>
        <taxon>Autumnicola</taxon>
    </lineage>
</organism>
<keyword evidence="1" id="KW-1133">Transmembrane helix</keyword>
<protein>
    <submittedName>
        <fullName evidence="2">Uncharacterized protein</fullName>
    </submittedName>
</protein>
<dbReference type="RefSeq" id="WP_311501756.1">
    <property type="nucleotide sequence ID" value="NZ_JAVRHK010000001.1"/>
</dbReference>
<proteinExistence type="predicted"/>